<accession>A0A4Z1K778</accession>
<name>A0A4Z1K778_9HELO</name>
<sequence>MVKKDTYFPAEKSIGVISELPAPTHLNNSQALQERVEDAISDMIDPSHQHSNNSASTSSATFPAAY</sequence>
<dbReference type="Proteomes" id="UP000297229">
    <property type="component" value="Unassembled WGS sequence"/>
</dbReference>
<feature type="compositionally biased region" description="Low complexity" evidence="1">
    <location>
        <begin position="51"/>
        <end position="66"/>
    </location>
</feature>
<organism evidence="2 3">
    <name type="scientific">Botrytis elliptica</name>
    <dbReference type="NCBI Taxonomy" id="278938"/>
    <lineage>
        <taxon>Eukaryota</taxon>
        <taxon>Fungi</taxon>
        <taxon>Dikarya</taxon>
        <taxon>Ascomycota</taxon>
        <taxon>Pezizomycotina</taxon>
        <taxon>Leotiomycetes</taxon>
        <taxon>Helotiales</taxon>
        <taxon>Sclerotiniaceae</taxon>
        <taxon>Botrytis</taxon>
    </lineage>
</organism>
<evidence type="ECO:0000313" key="2">
    <source>
        <dbReference type="EMBL" id="TGO77217.1"/>
    </source>
</evidence>
<proteinExistence type="predicted"/>
<comment type="caution">
    <text evidence="2">The sequence shown here is derived from an EMBL/GenBank/DDBJ whole genome shotgun (WGS) entry which is preliminary data.</text>
</comment>
<evidence type="ECO:0000313" key="3">
    <source>
        <dbReference type="Proteomes" id="UP000297229"/>
    </source>
</evidence>
<dbReference type="AlphaFoldDB" id="A0A4Z1K778"/>
<gene>
    <name evidence="2" type="ORF">BELL_0117g00010</name>
</gene>
<feature type="region of interest" description="Disordered" evidence="1">
    <location>
        <begin position="43"/>
        <end position="66"/>
    </location>
</feature>
<reference evidence="2 3" key="1">
    <citation type="submission" date="2017-12" db="EMBL/GenBank/DDBJ databases">
        <title>Comparative genomics of Botrytis spp.</title>
        <authorList>
            <person name="Valero-Jimenez C.A."/>
            <person name="Tapia P."/>
            <person name="Veloso J."/>
            <person name="Silva-Moreno E."/>
            <person name="Staats M."/>
            <person name="Valdes J.H."/>
            <person name="Van Kan J.A.L."/>
        </authorList>
    </citation>
    <scope>NUCLEOTIDE SEQUENCE [LARGE SCALE GENOMIC DNA]</scope>
    <source>
        <strain evidence="2 3">Be9601</strain>
    </source>
</reference>
<dbReference type="EMBL" id="PQXM01000116">
    <property type="protein sequence ID" value="TGO77217.1"/>
    <property type="molecule type" value="Genomic_DNA"/>
</dbReference>
<keyword evidence="3" id="KW-1185">Reference proteome</keyword>
<evidence type="ECO:0000256" key="1">
    <source>
        <dbReference type="SAM" id="MobiDB-lite"/>
    </source>
</evidence>
<protein>
    <submittedName>
        <fullName evidence="2">Uncharacterized protein</fullName>
    </submittedName>
</protein>